<dbReference type="PROSITE" id="PS50092">
    <property type="entry name" value="TSP1"/>
    <property type="match status" value="1"/>
</dbReference>
<sequence>MKNCILTFLLLGENDATSGRNRHLRRSRNHLRALRKDEKRISNLDPRITSGCTLTRSDDVELLETFQFVEPESGKKIFFGTNIDVERGNPQAAKNTVPGAFPDDVIWTRSNGYCDKGVYKSWNKCNINGECFVECTDGLCHEQHKNDGERINVPGQCDDWYRRCATECKNDPNCKAFTFLDTNVLGHPEYTCHFMSELLCKHSEMSLSDPRSSFQVKGAHMAELYAKYGSGSFTELDNALANDPEFKFGHWSSWGYHECRNTPAPACGEGVQRRTRVLENSGSEVESRPCSFSDNDGNLIPCETISGPEEGEPGHGWTSWGLWSACSKTCGNSGTRTRFRGCAECPNPDSDGLCSAESLENYRTRAIAFKTSEYEFCPNGGEKESESCQLGRCLPWTHGRNGWKQNGVPEFKIKHLWNIGKTSNFSGDETDWEGGCRNYDEAYKILNLDSGSQSPPFHNQKYTFAECIRICQLEEKANCLSVMFFPSSSRWGQPDITRFYGNDGDGNALAGNCYLFNKRCHEDGAPRDAAFLDDLRAQKEAAGEEFTGKEAAKSWYAYKDLCSAPKSFLLSPCNWLSNYYAAECDSSGDRGFPNTDVCRCPMSGDRWSSVRAWGNPYAPRWQYDPSIGAIQRRDRNPDLGNGPVFYSVQKYNNRIFNGKSLEFYEEHMREGTMACHNPCDHNRCQSGSQCQLNPDAEFGYDCLCEWPYAPDPERFGEDKLPLGLAGYGDNNGCVSVDHRNTAPDYKDNLILFGGGWNPQTVSGETLPKPHYQYYGLKSESPHKFKVSFAPQRIPATDPDAHKAKFYNCMMNIDDNKVMVVGGRPGQFFDTFDDKTYVYQWDEEAEGIEEGGKWIDVDGNRMDDSKEACEGLAGCVRQNEWPDLPSVSVLNCQGQCRNGDAGRGPTDPRWLHSYCTVSADFWNGNDWEARTFELCQNRLLETSSEDGIAVRGLEGFWTSEENPNYHSNWAEYRRLILLTKPFYHQSNLHSPDIETAQMLSIMTYQGEEITVTRELRWKYPMNSTLYNPILGPVTFRDIMAINGLPDTRRPNFRESFKDYLGPGQPACGVMGDKAYVGSGKFARLISLEYNNAKSEIWRVEEGSEFPFPFKKSDGSQCLMNNLWGTDPAFWRKDQLPNFRQNYGTVVTNQGLWIIGGLMAASSDLPNRDLNKRYNIEGCTKHGHLRDVWVFNPNGWSRSEILGEAAGKYSGLEASEILPQKIGYPFGQDMKSRISTTLDQDFEEFHLSDTAGGNFSLTTDIAIEEGWQCTGVQGKWCRKPYLPRETKGAEAFVMCFEPGTGSEKLSYTRRYATKTIPRRPRVCSVEETKHSDNRCICYIMNVSGQSGPKQTEGGAGFRPEVDYIEIPRADGTYGSDHESYAEELKEYCPNAEASFPEVDEPIVHGNESPVADYTECTNICDVEGAPDCNRIWKKKNLRRAWHEAGRIKHARMGFLAGQIKGEIVIWGGECYGPTTQRQWNLDGSPRATRVNFQPRACKANIQNGKVLNDDYMEVFSFLRMNAAGFIFGERRYVELEGYVNGRVNHDESAVAQSYNAFNKAF</sequence>
<gene>
    <name evidence="1" type="ORF">OKIOD_LOCUS15123</name>
</gene>
<reference evidence="1 2" key="1">
    <citation type="submission" date="2021-04" db="EMBL/GenBank/DDBJ databases">
        <authorList>
            <person name="Bliznina A."/>
        </authorList>
    </citation>
    <scope>NUCLEOTIDE SEQUENCE [LARGE SCALE GENOMIC DNA]</scope>
</reference>
<protein>
    <submittedName>
        <fullName evidence="1">Oidioi.mRNA.OKI2018_I69.chr2.g6358.t1.cds</fullName>
    </submittedName>
</protein>
<dbReference type="SMART" id="SM00209">
    <property type="entry name" value="TSP1"/>
    <property type="match status" value="2"/>
</dbReference>
<dbReference type="SUPFAM" id="SSF82895">
    <property type="entry name" value="TSP-1 type 1 repeat"/>
    <property type="match status" value="1"/>
</dbReference>
<dbReference type="Proteomes" id="UP001158576">
    <property type="component" value="Chromosome 2"/>
</dbReference>
<dbReference type="InterPro" id="IPR000884">
    <property type="entry name" value="TSP1_rpt"/>
</dbReference>
<evidence type="ECO:0000313" key="1">
    <source>
        <dbReference type="EMBL" id="CAG5112104.1"/>
    </source>
</evidence>
<organism evidence="1 2">
    <name type="scientific">Oikopleura dioica</name>
    <name type="common">Tunicate</name>
    <dbReference type="NCBI Taxonomy" id="34765"/>
    <lineage>
        <taxon>Eukaryota</taxon>
        <taxon>Metazoa</taxon>
        <taxon>Chordata</taxon>
        <taxon>Tunicata</taxon>
        <taxon>Appendicularia</taxon>
        <taxon>Copelata</taxon>
        <taxon>Oikopleuridae</taxon>
        <taxon>Oikopleura</taxon>
    </lineage>
</organism>
<dbReference type="Gene3D" id="2.20.100.10">
    <property type="entry name" value="Thrombospondin type-1 (TSP1) repeat"/>
    <property type="match status" value="1"/>
</dbReference>
<name>A0ABN7T7J2_OIKDI</name>
<evidence type="ECO:0000313" key="2">
    <source>
        <dbReference type="Proteomes" id="UP001158576"/>
    </source>
</evidence>
<proteinExistence type="predicted"/>
<keyword evidence="2" id="KW-1185">Reference proteome</keyword>
<dbReference type="Pfam" id="PF00090">
    <property type="entry name" value="TSP_1"/>
    <property type="match status" value="1"/>
</dbReference>
<accession>A0ABN7T7J2</accession>
<dbReference type="InterPro" id="IPR036383">
    <property type="entry name" value="TSP1_rpt_sf"/>
</dbReference>
<dbReference type="EMBL" id="OU015567">
    <property type="protein sequence ID" value="CAG5112104.1"/>
    <property type="molecule type" value="Genomic_DNA"/>
</dbReference>